<dbReference type="EMBL" id="BHYK01000002">
    <property type="protein sequence ID" value="GCD08705.1"/>
    <property type="molecule type" value="Genomic_DNA"/>
</dbReference>
<dbReference type="RefSeq" id="WP_124997427.1">
    <property type="nucleotide sequence ID" value="NZ_BHYK01000002.1"/>
</dbReference>
<accession>A0A401UGN3</accession>
<sequence length="261" mass="27906">MKECTTKKEIKDIMLEMESLSEKQIATTLTEETLKELMESNGFNATKAGFKAIPTCTPDCSDCVKTIDFCCKTSISKGFTVNVNNTLTTVQYNSGLFCFTDPCPCNVVCSPGAGCPDFCIALYPLRVVGCIQYRAFTGNAVGEQCTGGLCTETLNGPICCEGSLCINNIVSYQQCPPTISETQPRFIPASSLVATINASQEQCEDCSTVAGNSCDNTVVKFIGSFRLPDVYPTPSCPNTPCPTPVCPTICPPSPSCSPCCR</sequence>
<protein>
    <submittedName>
        <fullName evidence="1">Uncharacterized protein</fullName>
    </submittedName>
</protein>
<name>A0A401UGN3_9CLOT</name>
<reference evidence="1 2" key="1">
    <citation type="submission" date="2018-11" db="EMBL/GenBank/DDBJ databases">
        <title>Genome sequencing and assembly of Clostridium tagluense strain A121.</title>
        <authorList>
            <person name="Murakami T."/>
            <person name="Segawa T."/>
            <person name="Shcherbakova V.A."/>
            <person name="Mori H."/>
            <person name="Yoshimura Y."/>
        </authorList>
    </citation>
    <scope>NUCLEOTIDE SEQUENCE [LARGE SCALE GENOMIC DNA]</scope>
    <source>
        <strain evidence="1 2">A121</strain>
    </source>
</reference>
<gene>
    <name evidence="1" type="ORF">Ctaglu_03280</name>
</gene>
<evidence type="ECO:0000313" key="1">
    <source>
        <dbReference type="EMBL" id="GCD08705.1"/>
    </source>
</evidence>
<organism evidence="1 2">
    <name type="scientific">Clostridium tagluense</name>
    <dbReference type="NCBI Taxonomy" id="360422"/>
    <lineage>
        <taxon>Bacteria</taxon>
        <taxon>Bacillati</taxon>
        <taxon>Bacillota</taxon>
        <taxon>Clostridia</taxon>
        <taxon>Eubacteriales</taxon>
        <taxon>Clostridiaceae</taxon>
        <taxon>Clostridium</taxon>
    </lineage>
</organism>
<proteinExistence type="predicted"/>
<dbReference type="OrthoDB" id="3034428at2"/>
<keyword evidence="2" id="KW-1185">Reference proteome</keyword>
<evidence type="ECO:0000313" key="2">
    <source>
        <dbReference type="Proteomes" id="UP000287872"/>
    </source>
</evidence>
<comment type="caution">
    <text evidence="1">The sequence shown here is derived from an EMBL/GenBank/DDBJ whole genome shotgun (WGS) entry which is preliminary data.</text>
</comment>
<dbReference type="AlphaFoldDB" id="A0A401UGN3"/>
<dbReference type="Proteomes" id="UP000287872">
    <property type="component" value="Unassembled WGS sequence"/>
</dbReference>